<comment type="caution">
    <text evidence="1">The sequence shown here is derived from an EMBL/GenBank/DDBJ whole genome shotgun (WGS) entry which is preliminary data.</text>
</comment>
<name>A0A6A4T4B7_SCOMX</name>
<accession>A0A6A4T4B7</accession>
<dbReference type="AlphaFoldDB" id="A0A6A4T4B7"/>
<dbReference type="Proteomes" id="UP000438429">
    <property type="component" value="Unassembled WGS sequence"/>
</dbReference>
<organism evidence="1 2">
    <name type="scientific">Scophthalmus maximus</name>
    <name type="common">Turbot</name>
    <name type="synonym">Psetta maxima</name>
    <dbReference type="NCBI Taxonomy" id="52904"/>
    <lineage>
        <taxon>Eukaryota</taxon>
        <taxon>Metazoa</taxon>
        <taxon>Chordata</taxon>
        <taxon>Craniata</taxon>
        <taxon>Vertebrata</taxon>
        <taxon>Euteleostomi</taxon>
        <taxon>Actinopterygii</taxon>
        <taxon>Neopterygii</taxon>
        <taxon>Teleostei</taxon>
        <taxon>Neoteleostei</taxon>
        <taxon>Acanthomorphata</taxon>
        <taxon>Carangaria</taxon>
        <taxon>Pleuronectiformes</taxon>
        <taxon>Pleuronectoidei</taxon>
        <taxon>Scophthalmidae</taxon>
        <taxon>Scophthalmus</taxon>
    </lineage>
</organism>
<reference evidence="1 2" key="1">
    <citation type="submission" date="2019-06" db="EMBL/GenBank/DDBJ databases">
        <title>Draft genomes of female and male turbot (Scophthalmus maximus).</title>
        <authorList>
            <person name="Xu H."/>
            <person name="Xu X.-W."/>
            <person name="Shao C."/>
            <person name="Chen S."/>
        </authorList>
    </citation>
    <scope>NUCLEOTIDE SEQUENCE [LARGE SCALE GENOMIC DNA]</scope>
    <source>
        <strain evidence="1">Ysfricsl-2016a</strain>
        <tissue evidence="1">Blood</tissue>
    </source>
</reference>
<dbReference type="EMBL" id="VEVO01000007">
    <property type="protein sequence ID" value="KAF0039975.1"/>
    <property type="molecule type" value="Genomic_DNA"/>
</dbReference>
<protein>
    <submittedName>
        <fullName evidence="1">Uncharacterized protein</fullName>
    </submittedName>
</protein>
<evidence type="ECO:0000313" key="2">
    <source>
        <dbReference type="Proteomes" id="UP000438429"/>
    </source>
</evidence>
<proteinExistence type="predicted"/>
<gene>
    <name evidence="1" type="ORF">F2P81_008210</name>
</gene>
<evidence type="ECO:0000313" key="1">
    <source>
        <dbReference type="EMBL" id="KAF0039975.1"/>
    </source>
</evidence>
<sequence>MNLIEHIGLLVLALSTRYRCRPDTEQRQQLRITEGPRRVVTQRFVAARNISEPLAASYAQTPRRNLSSPELVPEFKLLSLRSKIQHQV</sequence>